<evidence type="ECO:0000313" key="2">
    <source>
        <dbReference type="Proteomes" id="UP000189670"/>
    </source>
</evidence>
<dbReference type="PANTHER" id="PTHR30595">
    <property type="entry name" value="GLPR-RELATED TRANSCRIPTIONAL REPRESSOR"/>
    <property type="match status" value="1"/>
</dbReference>
<dbReference type="InterPro" id="IPR038475">
    <property type="entry name" value="RecG_C_sf"/>
</dbReference>
<name>A0A1V1NUB8_9BACT</name>
<keyword evidence="1" id="KW-0378">Hydrolase</keyword>
<dbReference type="Gene3D" id="3.30.950.30">
    <property type="entry name" value="Schlafen, AAA domain"/>
    <property type="match status" value="1"/>
</dbReference>
<keyword evidence="1" id="KW-0547">Nucleotide-binding</keyword>
<dbReference type="AlphaFoldDB" id="A0A1V1NUB8"/>
<gene>
    <name evidence="1" type="primary">recG</name>
    <name evidence="1" type="ORF">OMM_13165</name>
</gene>
<feature type="non-terminal residue" evidence="1">
    <location>
        <position position="1"/>
    </location>
</feature>
<sequence>SGSTSPFPQIYEQTIDDKEVVVIQVFPGGHKPFFIASEGTQKGVYIRVGAHTRRAEGELLNELLLNRSRLSYDEEIIDTLPIDKLDLNILPSHLQTEKAMLSLGLIKHNPFTGKLCPTRGGVLMLFENPERFIKEAFCIISKMSGREGYDTIESHDISGCIPKQSLHVINLLKEWLGIYYEVDGPHLKNRALKLPLIAIREAVNNALFHRQYSIQGPIKIALFTNRLEIFSPGHFSGPFIPESLGDGTSYIRNSVISQTARRLNLIEKRGTGIKLIIESVHNYGLPHPLFEEGSNWFKVSLFL</sequence>
<dbReference type="GO" id="GO:0004386">
    <property type="term" value="F:helicase activity"/>
    <property type="evidence" value="ECO:0007669"/>
    <property type="project" value="UniProtKB-KW"/>
</dbReference>
<proteinExistence type="predicted"/>
<dbReference type="Pfam" id="PF13749">
    <property type="entry name" value="HATPase_c_4"/>
    <property type="match status" value="1"/>
</dbReference>
<keyword evidence="1" id="KW-0347">Helicase</keyword>
<protein>
    <submittedName>
        <fullName evidence="1">ATP-dependent DNA helicase RecG</fullName>
    </submittedName>
</protein>
<accession>A0A1V1NUB8</accession>
<dbReference type="InterPro" id="IPR038461">
    <property type="entry name" value="Schlafen_AlbA_2_dom_sf"/>
</dbReference>
<organism evidence="1 2">
    <name type="scientific">Candidatus Magnetoglobus multicellularis str. Araruama</name>
    <dbReference type="NCBI Taxonomy" id="890399"/>
    <lineage>
        <taxon>Bacteria</taxon>
        <taxon>Pseudomonadati</taxon>
        <taxon>Thermodesulfobacteriota</taxon>
        <taxon>Desulfobacteria</taxon>
        <taxon>Desulfobacterales</taxon>
        <taxon>Desulfobacteraceae</taxon>
        <taxon>Candidatus Magnetoglobus</taxon>
    </lineage>
</organism>
<dbReference type="PANTHER" id="PTHR30595:SF6">
    <property type="entry name" value="SCHLAFEN ALBA-2 DOMAIN-CONTAINING PROTEIN"/>
    <property type="match status" value="1"/>
</dbReference>
<dbReference type="EMBL" id="ATBP01002192">
    <property type="protein sequence ID" value="ETR66161.1"/>
    <property type="molecule type" value="Genomic_DNA"/>
</dbReference>
<dbReference type="Gene3D" id="3.30.565.60">
    <property type="match status" value="1"/>
</dbReference>
<reference evidence="2" key="1">
    <citation type="submission" date="2012-11" db="EMBL/GenBank/DDBJ databases">
        <authorList>
            <person name="Lucero-Rivera Y.E."/>
            <person name="Tovar-Ramirez D."/>
        </authorList>
    </citation>
    <scope>NUCLEOTIDE SEQUENCE [LARGE SCALE GENOMIC DNA]</scope>
    <source>
        <strain evidence="2">Araruama</strain>
    </source>
</reference>
<dbReference type="Proteomes" id="UP000189670">
    <property type="component" value="Unassembled WGS sequence"/>
</dbReference>
<evidence type="ECO:0000313" key="1">
    <source>
        <dbReference type="EMBL" id="ETR66161.1"/>
    </source>
</evidence>
<keyword evidence="1" id="KW-0067">ATP-binding</keyword>
<comment type="caution">
    <text evidence="1">The sequence shown here is derived from an EMBL/GenBank/DDBJ whole genome shotgun (WGS) entry which is preliminary data.</text>
</comment>